<proteinExistence type="predicted"/>
<name>A0A5N5DBF1_9PEZI</name>
<dbReference type="OrthoDB" id="2013972at2759"/>
<evidence type="ECO:0000313" key="2">
    <source>
        <dbReference type="EMBL" id="KAB2575146.1"/>
    </source>
</evidence>
<dbReference type="AlphaFoldDB" id="A0A5N5DBF1"/>
<protein>
    <submittedName>
        <fullName evidence="2">Secondary metabolism regulator LAE1</fullName>
    </submittedName>
</protein>
<dbReference type="Pfam" id="PF13489">
    <property type="entry name" value="Methyltransf_23"/>
    <property type="match status" value="1"/>
</dbReference>
<dbReference type="Proteomes" id="UP000325902">
    <property type="component" value="Unassembled WGS sequence"/>
</dbReference>
<dbReference type="SUPFAM" id="SSF53335">
    <property type="entry name" value="S-adenosyl-L-methionine-dependent methyltransferases"/>
    <property type="match status" value="1"/>
</dbReference>
<organism evidence="2 3">
    <name type="scientific">Lasiodiplodia theobromae</name>
    <dbReference type="NCBI Taxonomy" id="45133"/>
    <lineage>
        <taxon>Eukaryota</taxon>
        <taxon>Fungi</taxon>
        <taxon>Dikarya</taxon>
        <taxon>Ascomycota</taxon>
        <taxon>Pezizomycotina</taxon>
        <taxon>Dothideomycetes</taxon>
        <taxon>Dothideomycetes incertae sedis</taxon>
        <taxon>Botryosphaeriales</taxon>
        <taxon>Botryosphaeriaceae</taxon>
        <taxon>Lasiodiplodia</taxon>
    </lineage>
</organism>
<dbReference type="InterPro" id="IPR029063">
    <property type="entry name" value="SAM-dependent_MTases_sf"/>
</dbReference>
<evidence type="ECO:0000256" key="1">
    <source>
        <dbReference type="SAM" id="MobiDB-lite"/>
    </source>
</evidence>
<sequence>MQTGDHIPVDDTRDDDSYGDSDVDSATTSLKSSIMNYHYENGRRYSAYKQGQYWGPNDEQQADQLDICHHICNLTMDGRLFLAPLDDLDSKEPRKRVLDVGAGTGLWAVDFADQHPSTDVVGTDLSPIQPHSVPPNLHFEIDDCTQPWTFDPESFDFIHIRSLYGSIADWPSFYMECLKALKPGGWIEQVEMGVVPKSDDGSVAPDSIFAKWGEVSLAAGDAFGKSLRTVDESKQGLLDAGFVDVTEQRFKWPIGGWSKDEKLKEIGVYNRLHWEHGIEGWCMFLLTNYLAWTKDEVMVYLGKMRTMLRDKKVHAYQDMSVVYGRKPLKANS</sequence>
<dbReference type="GO" id="GO:0008168">
    <property type="term" value="F:methyltransferase activity"/>
    <property type="evidence" value="ECO:0007669"/>
    <property type="project" value="TreeGrafter"/>
</dbReference>
<reference evidence="2 3" key="1">
    <citation type="journal article" date="2019" name="Sci. Rep.">
        <title>A multi-omics analysis of the grapevine pathogen Lasiodiplodia theobromae reveals that temperature affects the expression of virulence- and pathogenicity-related genes.</title>
        <authorList>
            <person name="Felix C."/>
            <person name="Meneses R."/>
            <person name="Goncalves M.F.M."/>
            <person name="Tilleman L."/>
            <person name="Duarte A.S."/>
            <person name="Jorrin-Novo J.V."/>
            <person name="Van de Peer Y."/>
            <person name="Deforce D."/>
            <person name="Van Nieuwerburgh F."/>
            <person name="Esteves A.C."/>
            <person name="Alves A."/>
        </authorList>
    </citation>
    <scope>NUCLEOTIDE SEQUENCE [LARGE SCALE GENOMIC DNA]</scope>
    <source>
        <strain evidence="2 3">LA-SOL3</strain>
    </source>
</reference>
<evidence type="ECO:0000313" key="3">
    <source>
        <dbReference type="Proteomes" id="UP000325902"/>
    </source>
</evidence>
<dbReference type="CDD" id="cd02440">
    <property type="entry name" value="AdoMet_MTases"/>
    <property type="match status" value="1"/>
</dbReference>
<dbReference type="PANTHER" id="PTHR43591:SF105">
    <property type="entry name" value="METHYLTRANSFERASE DOMAIN-CONTAINING PROTEIN-RELATED"/>
    <property type="match status" value="1"/>
</dbReference>
<dbReference type="EMBL" id="VCHE01000036">
    <property type="protein sequence ID" value="KAB2575146.1"/>
    <property type="molecule type" value="Genomic_DNA"/>
</dbReference>
<feature type="compositionally biased region" description="Acidic residues" evidence="1">
    <location>
        <begin position="12"/>
        <end position="23"/>
    </location>
</feature>
<keyword evidence="3" id="KW-1185">Reference proteome</keyword>
<dbReference type="Gene3D" id="3.40.50.150">
    <property type="entry name" value="Vaccinia Virus protein VP39"/>
    <property type="match status" value="1"/>
</dbReference>
<accession>A0A5N5DBF1</accession>
<gene>
    <name evidence="2" type="primary">LAE1_17</name>
    <name evidence="2" type="ORF">DBV05_g6254</name>
</gene>
<comment type="caution">
    <text evidence="2">The sequence shown here is derived from an EMBL/GenBank/DDBJ whole genome shotgun (WGS) entry which is preliminary data.</text>
</comment>
<feature type="region of interest" description="Disordered" evidence="1">
    <location>
        <begin position="1"/>
        <end position="25"/>
    </location>
</feature>
<dbReference type="PANTHER" id="PTHR43591">
    <property type="entry name" value="METHYLTRANSFERASE"/>
    <property type="match status" value="1"/>
</dbReference>